<sequence>MRRRREISKDLRLAKEINALCMCLTAIVDDIEFFADELDMLAGKHVPYKMAEFTKQRSFANFSRFMLASFWSFVRSAIVAWVDGESGLGYVVVPMSKPSFLLATIQRDDEEIGEDLARVREYKGVVFGLNIAMRRKEECIGELKALGDRKDVIKTMRFIERLQQNDMEKLDRSLLLMRVIEVKTREKSRYLEWEEDRNIAIKLNRLLEEMLIICEKRRNLTDKLRSIRGIVVVQKAAKFMADIIRKDNVWVAQLREVQSQMEFKALEKELHVQKITGNIPY</sequence>
<dbReference type="EMBL" id="BKCJ010379746">
    <property type="protein sequence ID" value="GFA16956.1"/>
    <property type="molecule type" value="Genomic_DNA"/>
</dbReference>
<comment type="caution">
    <text evidence="1">The sequence shown here is derived from an EMBL/GenBank/DDBJ whole genome shotgun (WGS) entry which is preliminary data.</text>
</comment>
<protein>
    <submittedName>
        <fullName evidence="1">Uncharacterized protein</fullName>
    </submittedName>
</protein>
<dbReference type="AlphaFoldDB" id="A0A699J766"/>
<gene>
    <name evidence="1" type="ORF">Tci_588928</name>
</gene>
<organism evidence="1">
    <name type="scientific">Tanacetum cinerariifolium</name>
    <name type="common">Dalmatian daisy</name>
    <name type="synonym">Chrysanthemum cinerariifolium</name>
    <dbReference type="NCBI Taxonomy" id="118510"/>
    <lineage>
        <taxon>Eukaryota</taxon>
        <taxon>Viridiplantae</taxon>
        <taxon>Streptophyta</taxon>
        <taxon>Embryophyta</taxon>
        <taxon>Tracheophyta</taxon>
        <taxon>Spermatophyta</taxon>
        <taxon>Magnoliopsida</taxon>
        <taxon>eudicotyledons</taxon>
        <taxon>Gunneridae</taxon>
        <taxon>Pentapetalae</taxon>
        <taxon>asterids</taxon>
        <taxon>campanulids</taxon>
        <taxon>Asterales</taxon>
        <taxon>Asteraceae</taxon>
        <taxon>Asteroideae</taxon>
        <taxon>Anthemideae</taxon>
        <taxon>Anthemidinae</taxon>
        <taxon>Tanacetum</taxon>
    </lineage>
</organism>
<reference evidence="1" key="1">
    <citation type="journal article" date="2019" name="Sci. Rep.">
        <title>Draft genome of Tanacetum cinerariifolium, the natural source of mosquito coil.</title>
        <authorList>
            <person name="Yamashiro T."/>
            <person name="Shiraishi A."/>
            <person name="Satake H."/>
            <person name="Nakayama K."/>
        </authorList>
    </citation>
    <scope>NUCLEOTIDE SEQUENCE</scope>
</reference>
<proteinExistence type="predicted"/>
<name>A0A699J766_TANCI</name>
<accession>A0A699J766</accession>
<evidence type="ECO:0000313" key="1">
    <source>
        <dbReference type="EMBL" id="GFA16956.1"/>
    </source>
</evidence>